<dbReference type="InterPro" id="IPR011992">
    <property type="entry name" value="EF-hand-dom_pair"/>
</dbReference>
<name>A0A2X0L8E6_9BASI</name>
<evidence type="ECO:0000256" key="5">
    <source>
        <dbReference type="ARBA" id="ARBA00022837"/>
    </source>
</evidence>
<dbReference type="STRING" id="289078.A0A2X0L8E6"/>
<keyword evidence="4" id="KW-0677">Repeat</keyword>
<evidence type="ECO:0000256" key="3">
    <source>
        <dbReference type="ARBA" id="ARBA00022723"/>
    </source>
</evidence>
<dbReference type="CDD" id="cd16180">
    <property type="entry name" value="EFh_PEF_Group_I"/>
    <property type="match status" value="1"/>
</dbReference>
<dbReference type="SUPFAM" id="SSF47473">
    <property type="entry name" value="EF-hand"/>
    <property type="match status" value="1"/>
</dbReference>
<dbReference type="InterPro" id="IPR051426">
    <property type="entry name" value="Peflin/Sorcin_CaBP"/>
</dbReference>
<comment type="subcellular location">
    <subcellularLocation>
        <location evidence="1">Cytoplasm</location>
    </subcellularLocation>
</comment>
<dbReference type="Proteomes" id="UP000249723">
    <property type="component" value="Unassembled WGS sequence"/>
</dbReference>
<evidence type="ECO:0000256" key="6">
    <source>
        <dbReference type="SAM" id="MobiDB-lite"/>
    </source>
</evidence>
<gene>
    <name evidence="8" type="ORF">BZ3500_MVSOF-1268-A1-R1_CHR1-3G01996</name>
</gene>
<sequence length="315" mass="35390">MVSHPKANTVNNSLPNQATDNLRGSMVSSSIMDNPLNKLMASRRSKPMAHPKLVHTVEVQISNSFSSGSWLICESRRGARLADASLVQFSLRFNSVDLDRSGAITHIELKQALMNGDFTPFSDETIKMLLNMFDNDRSGTIGFNEFAGLWNYIKEWQNVFRTFDRDRSGTIESYELANALNSFGFALNPRTVDLLQKKFNPPPVMKFPGSGAPQQHPGPPGITFDAFVRCCVTVRQLSEAFQRADTQRSGFVTMGREQFLDMVSQETVKGDMFHCRRSLMTDHFSSNRCCKPHKVRVFSVDGGSGKYFLVVRLNK</sequence>
<evidence type="ECO:0000313" key="8">
    <source>
        <dbReference type="EMBL" id="SCZ90449.1"/>
    </source>
</evidence>
<proteinExistence type="predicted"/>
<evidence type="ECO:0000256" key="4">
    <source>
        <dbReference type="ARBA" id="ARBA00022737"/>
    </source>
</evidence>
<organism evidence="8 9">
    <name type="scientific">Microbotryum saponariae</name>
    <dbReference type="NCBI Taxonomy" id="289078"/>
    <lineage>
        <taxon>Eukaryota</taxon>
        <taxon>Fungi</taxon>
        <taxon>Dikarya</taxon>
        <taxon>Basidiomycota</taxon>
        <taxon>Pucciniomycotina</taxon>
        <taxon>Microbotryomycetes</taxon>
        <taxon>Microbotryales</taxon>
        <taxon>Microbotryaceae</taxon>
        <taxon>Microbotryum</taxon>
    </lineage>
</organism>
<evidence type="ECO:0000256" key="2">
    <source>
        <dbReference type="ARBA" id="ARBA00022490"/>
    </source>
</evidence>
<evidence type="ECO:0000259" key="7">
    <source>
        <dbReference type="PROSITE" id="PS50222"/>
    </source>
</evidence>
<dbReference type="GO" id="GO:0005509">
    <property type="term" value="F:calcium ion binding"/>
    <property type="evidence" value="ECO:0007669"/>
    <property type="project" value="InterPro"/>
</dbReference>
<dbReference type="PANTHER" id="PTHR46212:SF3">
    <property type="entry name" value="GH27120P"/>
    <property type="match status" value="1"/>
</dbReference>
<dbReference type="Pfam" id="PF13499">
    <property type="entry name" value="EF-hand_7"/>
    <property type="match status" value="1"/>
</dbReference>
<dbReference type="InterPro" id="IPR002048">
    <property type="entry name" value="EF_hand_dom"/>
</dbReference>
<keyword evidence="9" id="KW-1185">Reference proteome</keyword>
<dbReference type="OrthoDB" id="186625at2759"/>
<dbReference type="PANTHER" id="PTHR46212">
    <property type="entry name" value="PEFLIN"/>
    <property type="match status" value="1"/>
</dbReference>
<dbReference type="SMART" id="SM00054">
    <property type="entry name" value="EFh"/>
    <property type="match status" value="4"/>
</dbReference>
<dbReference type="Gene3D" id="1.10.238.10">
    <property type="entry name" value="EF-hand"/>
    <property type="match status" value="1"/>
</dbReference>
<evidence type="ECO:0000313" key="9">
    <source>
        <dbReference type="Proteomes" id="UP000249723"/>
    </source>
</evidence>
<dbReference type="GO" id="GO:0005737">
    <property type="term" value="C:cytoplasm"/>
    <property type="evidence" value="ECO:0007669"/>
    <property type="project" value="UniProtKB-SubCell"/>
</dbReference>
<dbReference type="EMBL" id="FMWP01000014">
    <property type="protein sequence ID" value="SCZ90449.1"/>
    <property type="molecule type" value="Genomic_DNA"/>
</dbReference>
<dbReference type="PROSITE" id="PS50222">
    <property type="entry name" value="EF_HAND_2"/>
    <property type="match status" value="1"/>
</dbReference>
<dbReference type="Pfam" id="PF13405">
    <property type="entry name" value="EF-hand_6"/>
    <property type="match status" value="1"/>
</dbReference>
<feature type="domain" description="EF-hand" evidence="7">
    <location>
        <begin position="151"/>
        <end position="186"/>
    </location>
</feature>
<dbReference type="GO" id="GO:0048306">
    <property type="term" value="F:calcium-dependent protein binding"/>
    <property type="evidence" value="ECO:0007669"/>
    <property type="project" value="UniProtKB-ARBA"/>
</dbReference>
<keyword evidence="5" id="KW-0106">Calcium</keyword>
<reference evidence="9" key="1">
    <citation type="submission" date="2016-10" db="EMBL/GenBank/DDBJ databases">
        <authorList>
            <person name="Jeantristanb JTB J.-T."/>
            <person name="Ricardo R."/>
        </authorList>
    </citation>
    <scope>NUCLEOTIDE SEQUENCE [LARGE SCALE GENOMIC DNA]</scope>
</reference>
<evidence type="ECO:0000256" key="1">
    <source>
        <dbReference type="ARBA" id="ARBA00004496"/>
    </source>
</evidence>
<accession>A0A2X0L8E6</accession>
<keyword evidence="3" id="KW-0479">Metal-binding</keyword>
<feature type="region of interest" description="Disordered" evidence="6">
    <location>
        <begin position="1"/>
        <end position="21"/>
    </location>
</feature>
<keyword evidence="2" id="KW-0963">Cytoplasm</keyword>
<dbReference type="AlphaFoldDB" id="A0A2X0L8E6"/>
<dbReference type="InterPro" id="IPR018247">
    <property type="entry name" value="EF_Hand_1_Ca_BS"/>
</dbReference>
<dbReference type="PROSITE" id="PS00018">
    <property type="entry name" value="EF_HAND_1"/>
    <property type="match status" value="2"/>
</dbReference>
<protein>
    <submittedName>
        <fullName evidence="8">BZ3500_MvSof-1268-A1-R1_Chr1-3g01996 protein</fullName>
    </submittedName>
</protein>